<dbReference type="Pfam" id="PF00148">
    <property type="entry name" value="Oxidored_nitro"/>
    <property type="match status" value="1"/>
</dbReference>
<evidence type="ECO:0000313" key="3">
    <source>
        <dbReference type="Proteomes" id="UP000430222"/>
    </source>
</evidence>
<dbReference type="AlphaFoldDB" id="A0A6I2UYG1"/>
<comment type="caution">
    <text evidence="2">The sequence shown here is derived from an EMBL/GenBank/DDBJ whole genome shotgun (WGS) entry which is preliminary data.</text>
</comment>
<dbReference type="InterPro" id="IPR000510">
    <property type="entry name" value="Nase/OxRdtase_comp1"/>
</dbReference>
<dbReference type="EMBL" id="VUNL01000003">
    <property type="protein sequence ID" value="MSV24252.1"/>
    <property type="molecule type" value="Genomic_DNA"/>
</dbReference>
<dbReference type="GO" id="GO:0016491">
    <property type="term" value="F:oxidoreductase activity"/>
    <property type="evidence" value="ECO:0007669"/>
    <property type="project" value="InterPro"/>
</dbReference>
<accession>A0A6I2UYG1</accession>
<reference evidence="2 3" key="1">
    <citation type="submission" date="2019-08" db="EMBL/GenBank/DDBJ databases">
        <title>In-depth cultivation of the pig gut microbiome towards novel bacterial diversity and tailored functional studies.</title>
        <authorList>
            <person name="Wylensek D."/>
            <person name="Hitch T.C.A."/>
            <person name="Clavel T."/>
        </authorList>
    </citation>
    <scope>NUCLEOTIDE SEQUENCE [LARGE SCALE GENOMIC DNA]</scope>
    <source>
        <strain evidence="3">WCA-380-WT-3B3</strain>
    </source>
</reference>
<evidence type="ECO:0000313" key="2">
    <source>
        <dbReference type="EMBL" id="MSV24252.1"/>
    </source>
</evidence>
<evidence type="ECO:0000259" key="1">
    <source>
        <dbReference type="Pfam" id="PF00148"/>
    </source>
</evidence>
<name>A0A6I2UYG1_9FIRM</name>
<dbReference type="RefSeq" id="WP_154620027.1">
    <property type="nucleotide sequence ID" value="NZ_VUNL01000003.1"/>
</dbReference>
<sequence>MLRKINDHPIRSVHLLRSSDPDNLFPRTLEFSPPARGTWNIVHTGMQLPESHQIYVCASGCLRGVILTAAEMGCMDRFSTIELLEKDLLRTDNEALILQGVTDILKNLTKRPRAVLLFTACFHHFMGTDLHYIFHQLSRRFPEIDFIPCIMDPIRQTKSITPEERLRREIYRQWRPLPLRARACNIIGSNLPTDDTSEILTLLQKNGWTLRDMTTCRSYDDFLQMAEGSLNLYINPFGHRAALDLQKRYGQDFLFLPQSWRYSEITDHLNRLADKMQVSRPDFRPRIAECELAFEALKQLIGDTPIAIDCTFTFCPFSLARLLVEHGFRVLKIYSDTVPAEDRDNFEWLKRHYGSIELWSTKNPDGRLAHGNTMGQKILCLGQKAAWFNGSPYFVNLVEGGGHYGFDGLLRLIHLMSAAFLVPKNLPEVIRRKGCGGSCCL</sequence>
<dbReference type="Gene3D" id="3.40.50.1980">
    <property type="entry name" value="Nitrogenase molybdenum iron protein domain"/>
    <property type="match status" value="2"/>
</dbReference>
<dbReference type="Proteomes" id="UP000430222">
    <property type="component" value="Unassembled WGS sequence"/>
</dbReference>
<organism evidence="2 3">
    <name type="scientific">Selenomonas montiformis</name>
    <dbReference type="NCBI Taxonomy" id="2652285"/>
    <lineage>
        <taxon>Bacteria</taxon>
        <taxon>Bacillati</taxon>
        <taxon>Bacillota</taxon>
        <taxon>Negativicutes</taxon>
        <taxon>Selenomonadales</taxon>
        <taxon>Selenomonadaceae</taxon>
        <taxon>Selenomonas</taxon>
    </lineage>
</organism>
<keyword evidence="3" id="KW-1185">Reference proteome</keyword>
<gene>
    <name evidence="2" type="ORF">FYJ78_03425</name>
</gene>
<dbReference type="SUPFAM" id="SSF53807">
    <property type="entry name" value="Helical backbone' metal receptor"/>
    <property type="match status" value="1"/>
</dbReference>
<protein>
    <recommendedName>
        <fullName evidence="1">Nitrogenase/oxidoreductase component 1 domain-containing protein</fullName>
    </recommendedName>
</protein>
<proteinExistence type="predicted"/>
<feature type="domain" description="Nitrogenase/oxidoreductase component 1" evidence="1">
    <location>
        <begin position="101"/>
        <end position="363"/>
    </location>
</feature>